<keyword evidence="1 2" id="KW-0378">Hydrolase</keyword>
<name>A0A671X9Q0_SPAAU</name>
<feature type="binding site" evidence="1">
    <location>
        <position position="191"/>
    </location>
    <ligand>
        <name>Zn(2+)</name>
        <dbReference type="ChEBI" id="CHEBI:29105"/>
        <note>catalytic</note>
    </ligand>
</feature>
<dbReference type="AlphaFoldDB" id="A0A671X9Q0"/>
<dbReference type="SUPFAM" id="SSF55486">
    <property type="entry name" value="Metalloproteases ('zincins'), catalytic domain"/>
    <property type="match status" value="1"/>
</dbReference>
<evidence type="ECO:0000313" key="5">
    <source>
        <dbReference type="Ensembl" id="ENSSAUP00010047807.1"/>
    </source>
</evidence>
<feature type="active site" evidence="1">
    <location>
        <position position="182"/>
    </location>
</feature>
<feature type="chain" id="PRO_5025709623" description="Metalloendopeptidase" evidence="2">
    <location>
        <begin position="20"/>
        <end position="282"/>
    </location>
</feature>
<dbReference type="GeneTree" id="ENSGT00940000154856"/>
<organism evidence="5 6">
    <name type="scientific">Sparus aurata</name>
    <name type="common">Gilthead sea bream</name>
    <dbReference type="NCBI Taxonomy" id="8175"/>
    <lineage>
        <taxon>Eukaryota</taxon>
        <taxon>Metazoa</taxon>
        <taxon>Chordata</taxon>
        <taxon>Craniata</taxon>
        <taxon>Vertebrata</taxon>
        <taxon>Euteleostomi</taxon>
        <taxon>Actinopterygii</taxon>
        <taxon>Neopterygii</taxon>
        <taxon>Teleostei</taxon>
        <taxon>Neoteleostei</taxon>
        <taxon>Acanthomorphata</taxon>
        <taxon>Eupercaria</taxon>
        <taxon>Spariformes</taxon>
        <taxon>Sparidae</taxon>
        <taxon>Sparus</taxon>
    </lineage>
</organism>
<dbReference type="Pfam" id="PF01400">
    <property type="entry name" value="Astacin"/>
    <property type="match status" value="1"/>
</dbReference>
<evidence type="ECO:0000256" key="2">
    <source>
        <dbReference type="RuleBase" id="RU361183"/>
    </source>
</evidence>
<keyword evidence="6" id="KW-1185">Reference proteome</keyword>
<dbReference type="EC" id="3.4.24.-" evidence="2"/>
<comment type="cofactor">
    <cofactor evidence="1 2">
        <name>Zn(2+)</name>
        <dbReference type="ChEBI" id="CHEBI:29105"/>
    </cofactor>
    <text evidence="1 2">Binds 1 zinc ion per subunit.</text>
</comment>
<dbReference type="SMART" id="SM00235">
    <property type="entry name" value="ZnMc"/>
    <property type="match status" value="1"/>
</dbReference>
<dbReference type="InterPro" id="IPR024079">
    <property type="entry name" value="MetalloPept_cat_dom_sf"/>
</dbReference>
<dbReference type="Proteomes" id="UP000472265">
    <property type="component" value="Chromosome 8"/>
</dbReference>
<dbReference type="PANTHER" id="PTHR10127">
    <property type="entry name" value="DISCOIDIN, CUB, EGF, LAMININ , AND ZINC METALLOPROTEASE DOMAIN CONTAINING"/>
    <property type="match status" value="1"/>
</dbReference>
<feature type="binding site" evidence="1">
    <location>
        <position position="181"/>
    </location>
    <ligand>
        <name>Zn(2+)</name>
        <dbReference type="ChEBI" id="CHEBI:29105"/>
        <note>catalytic</note>
    </ligand>
</feature>
<keyword evidence="1 2" id="KW-0479">Metal-binding</keyword>
<dbReference type="InterPro" id="IPR006026">
    <property type="entry name" value="Peptidase_Metallo"/>
</dbReference>
<keyword evidence="2" id="KW-0732">Signal</keyword>
<dbReference type="PROSITE" id="PS51864">
    <property type="entry name" value="ASTACIN"/>
    <property type="match status" value="1"/>
</dbReference>
<accession>A0A671X9Q0</accession>
<keyword evidence="1 2" id="KW-0645">Protease</keyword>
<dbReference type="Gene3D" id="3.40.390.10">
    <property type="entry name" value="Collagenase (Catalytic Domain)"/>
    <property type="match status" value="1"/>
</dbReference>
<feature type="region of interest" description="Disordered" evidence="3">
    <location>
        <begin position="27"/>
        <end position="46"/>
    </location>
</feature>
<evidence type="ECO:0000313" key="6">
    <source>
        <dbReference type="Proteomes" id="UP000472265"/>
    </source>
</evidence>
<dbReference type="InterPro" id="IPR001506">
    <property type="entry name" value="Peptidase_M12A"/>
</dbReference>
<feature type="domain" description="Peptidase M12A" evidence="4">
    <location>
        <begin position="82"/>
        <end position="281"/>
    </location>
</feature>
<gene>
    <name evidence="5" type="primary">LOC115586928</name>
</gene>
<evidence type="ECO:0000259" key="4">
    <source>
        <dbReference type="PROSITE" id="PS51864"/>
    </source>
</evidence>
<keyword evidence="1 2" id="KW-0482">Metalloprotease</keyword>
<protein>
    <recommendedName>
        <fullName evidence="2">Metalloendopeptidase</fullName>
        <ecNumber evidence="2">3.4.24.-</ecNumber>
    </recommendedName>
</protein>
<comment type="caution">
    <text evidence="1">Lacks conserved residue(s) required for the propagation of feature annotation.</text>
</comment>
<feature type="binding site" evidence="1">
    <location>
        <position position="185"/>
    </location>
    <ligand>
        <name>Zn(2+)</name>
        <dbReference type="ChEBI" id="CHEBI:29105"/>
        <note>catalytic</note>
    </ligand>
</feature>
<evidence type="ECO:0000256" key="1">
    <source>
        <dbReference type="PROSITE-ProRule" id="PRU01211"/>
    </source>
</evidence>
<dbReference type="GO" id="GO:0004222">
    <property type="term" value="F:metalloendopeptidase activity"/>
    <property type="evidence" value="ECO:0007669"/>
    <property type="project" value="UniProtKB-UniRule"/>
</dbReference>
<dbReference type="PRINTS" id="PR00480">
    <property type="entry name" value="ASTACIN"/>
</dbReference>
<sequence length="282" mass="31966">MKYMLGLLVLLAVSAWTEAGVRTTAGAPSQVVKKADADNNDEDEGKLTVSDQLEKANNNLNRYRDGIRVRDDIIIAHHRTKRSTKPSTLRNRLWPKSSDGKVYIPYIIANHYRSEELDIIKKGIDSFSSSTCIRFLPRTTEKDFLYIQSLNGCYSYLGRQGYGQIVSLSRSGCVYFGTVQHELLHALGFNHEHCRSDRDQHVQVLLQNVMTGQDFNFKKVDTLNQGTPYDYSSVMHYGRLAFSKDDHNPTMVAVPNSNNEFGTATEMNQNDINRIKLLYCSG</sequence>
<keyword evidence="1 2" id="KW-0862">Zinc</keyword>
<evidence type="ECO:0000256" key="3">
    <source>
        <dbReference type="SAM" id="MobiDB-lite"/>
    </source>
</evidence>
<dbReference type="GO" id="GO:0008270">
    <property type="term" value="F:zinc ion binding"/>
    <property type="evidence" value="ECO:0007669"/>
    <property type="project" value="UniProtKB-UniRule"/>
</dbReference>
<feature type="signal peptide" evidence="2">
    <location>
        <begin position="1"/>
        <end position="19"/>
    </location>
</feature>
<dbReference type="GO" id="GO:0006508">
    <property type="term" value="P:proteolysis"/>
    <property type="evidence" value="ECO:0007669"/>
    <property type="project" value="UniProtKB-KW"/>
</dbReference>
<reference evidence="5" key="3">
    <citation type="submission" date="2025-09" db="UniProtKB">
        <authorList>
            <consortium name="Ensembl"/>
        </authorList>
    </citation>
    <scope>IDENTIFICATION</scope>
</reference>
<dbReference type="InParanoid" id="A0A671X9Q0"/>
<dbReference type="Ensembl" id="ENSSAUT00010050267.1">
    <property type="protein sequence ID" value="ENSSAUP00010047807.1"/>
    <property type="gene ID" value="ENSSAUG00010019895.1"/>
</dbReference>
<reference evidence="5" key="1">
    <citation type="submission" date="2021-04" db="EMBL/GenBank/DDBJ databases">
        <authorList>
            <consortium name="Wellcome Sanger Institute Data Sharing"/>
        </authorList>
    </citation>
    <scope>NUCLEOTIDE SEQUENCE [LARGE SCALE GENOMIC DNA]</scope>
</reference>
<dbReference type="OMA" id="CIRIRPR"/>
<reference evidence="5" key="2">
    <citation type="submission" date="2025-08" db="UniProtKB">
        <authorList>
            <consortium name="Ensembl"/>
        </authorList>
    </citation>
    <scope>IDENTIFICATION</scope>
</reference>
<dbReference type="PANTHER" id="PTHR10127:SF779">
    <property type="entry name" value="METALLOENDOPEPTIDASE"/>
    <property type="match status" value="1"/>
</dbReference>
<proteinExistence type="predicted"/>